<dbReference type="STRING" id="1802440.A2569_03175"/>
<reference evidence="1 2" key="1">
    <citation type="journal article" date="2016" name="Nat. Commun.">
        <title>Thousands of microbial genomes shed light on interconnected biogeochemical processes in an aquifer system.</title>
        <authorList>
            <person name="Anantharaman K."/>
            <person name="Brown C.T."/>
            <person name="Hug L.A."/>
            <person name="Sharon I."/>
            <person name="Castelle C.J."/>
            <person name="Probst A.J."/>
            <person name="Thomas B.C."/>
            <person name="Singh A."/>
            <person name="Wilkins M.J."/>
            <person name="Karaoz U."/>
            <person name="Brodie E.L."/>
            <person name="Williams K.H."/>
            <person name="Hubbard S.S."/>
            <person name="Banfield J.F."/>
        </authorList>
    </citation>
    <scope>NUCLEOTIDE SEQUENCE [LARGE SCALE GENOMIC DNA]</scope>
</reference>
<dbReference type="Proteomes" id="UP000177090">
    <property type="component" value="Unassembled WGS sequence"/>
</dbReference>
<comment type="caution">
    <text evidence="1">The sequence shown here is derived from an EMBL/GenBank/DDBJ whole genome shotgun (WGS) entry which is preliminary data.</text>
</comment>
<evidence type="ECO:0000313" key="1">
    <source>
        <dbReference type="EMBL" id="OHA60961.1"/>
    </source>
</evidence>
<organism evidence="1 2">
    <name type="scientific">Candidatus Vogelbacteria bacterium RIFOXYD1_FULL_51_18</name>
    <dbReference type="NCBI Taxonomy" id="1802440"/>
    <lineage>
        <taxon>Bacteria</taxon>
        <taxon>Candidatus Vogeliibacteriota</taxon>
    </lineage>
</organism>
<evidence type="ECO:0000313" key="2">
    <source>
        <dbReference type="Proteomes" id="UP000177090"/>
    </source>
</evidence>
<name>A0A1G2QM22_9BACT</name>
<dbReference type="EMBL" id="MHTL01000005">
    <property type="protein sequence ID" value="OHA60961.1"/>
    <property type="molecule type" value="Genomic_DNA"/>
</dbReference>
<dbReference type="AlphaFoldDB" id="A0A1G2QM22"/>
<proteinExistence type="predicted"/>
<gene>
    <name evidence="1" type="ORF">A2569_03175</name>
</gene>
<protein>
    <submittedName>
        <fullName evidence="1">Uncharacterized protein</fullName>
    </submittedName>
</protein>
<accession>A0A1G2QM22</accession>
<sequence length="289" mass="32540">MKVLGTNPLGRKSQLTFLPNADSATNDHSHKAWLWQRTIHNRVCVSTIESSLAQRRPRRIVLVENSTALEIIEHITPLRWFGILGLTLNGLGWPPYFGRSYEFYEALHRSLETTRQKVEWCTGANAVAFSHHDVFGGYSAFEPSHSPGLHIKISINYSGMGDYELCRNLPEDLHRLKDDMRAYTPGMPHGLYYLSSLGNALCVWKHHSHITWARTLKAQDALEQFAKHRLVDCLGALAFIHPSRLLAGSVVSICGNHSSDLWLIRMIQSELLDVEGKILKRASALAPSP</sequence>